<dbReference type="GO" id="GO:0003755">
    <property type="term" value="F:peptidyl-prolyl cis-trans isomerase activity"/>
    <property type="evidence" value="ECO:0007669"/>
    <property type="project" value="UniProtKB-KW"/>
</dbReference>
<dbReference type="Pfam" id="PF05698">
    <property type="entry name" value="Trigger_C"/>
    <property type="match status" value="1"/>
</dbReference>
<gene>
    <name evidence="5" type="ORF">S01H1_56508</name>
</gene>
<protein>
    <recommendedName>
        <fullName evidence="4">Trigger factor C-terminal domain-containing protein</fullName>
    </recommendedName>
</protein>
<evidence type="ECO:0000256" key="3">
    <source>
        <dbReference type="SAM" id="MobiDB-lite"/>
    </source>
</evidence>
<feature type="non-terminal residue" evidence="5">
    <location>
        <position position="1"/>
    </location>
</feature>
<keyword evidence="1" id="KW-0697">Rotamase</keyword>
<name>X0W723_9ZZZZ</name>
<keyword evidence="2" id="KW-0413">Isomerase</keyword>
<evidence type="ECO:0000259" key="4">
    <source>
        <dbReference type="Pfam" id="PF05698"/>
    </source>
</evidence>
<dbReference type="InterPro" id="IPR008880">
    <property type="entry name" value="Trigger_fac_C"/>
</dbReference>
<dbReference type="InterPro" id="IPR037041">
    <property type="entry name" value="Trigger_fac_C_sf"/>
</dbReference>
<reference evidence="5" key="1">
    <citation type="journal article" date="2014" name="Front. Microbiol.">
        <title>High frequency of phylogenetically diverse reductive dehalogenase-homologous genes in deep subseafloor sedimentary metagenomes.</title>
        <authorList>
            <person name="Kawai M."/>
            <person name="Futagami T."/>
            <person name="Toyoda A."/>
            <person name="Takaki Y."/>
            <person name="Nishi S."/>
            <person name="Hori S."/>
            <person name="Arai W."/>
            <person name="Tsubouchi T."/>
            <person name="Morono Y."/>
            <person name="Uchiyama I."/>
            <person name="Ito T."/>
            <person name="Fujiyama A."/>
            <person name="Inagaki F."/>
            <person name="Takami H."/>
        </authorList>
    </citation>
    <scope>NUCLEOTIDE SEQUENCE</scope>
    <source>
        <strain evidence="5">Expedition CK06-06</strain>
    </source>
</reference>
<evidence type="ECO:0000313" key="5">
    <source>
        <dbReference type="EMBL" id="GAG19052.1"/>
    </source>
</evidence>
<accession>X0W723</accession>
<evidence type="ECO:0000256" key="1">
    <source>
        <dbReference type="ARBA" id="ARBA00023110"/>
    </source>
</evidence>
<dbReference type="GO" id="GO:0015031">
    <property type="term" value="P:protein transport"/>
    <property type="evidence" value="ECO:0007669"/>
    <property type="project" value="InterPro"/>
</dbReference>
<sequence>WQLRAITCEIPKINLGDYKKDIAGIARGKQIWTPEKGSPKQGKENEKDLSREEKEQEVMKALLNSIKVTVPKILIDEDVNSRLSQLLERIEKLGLTLESYLSSLRKTPDSLRKEYKEQSRQSITLDLVLNEIAKQEEIKVSKEQVEAAIKASGADPTLKEKLDTPEQRRFIEAILRKRAALDSLIALI</sequence>
<dbReference type="InterPro" id="IPR027304">
    <property type="entry name" value="Trigger_fact/SurA_dom_sf"/>
</dbReference>
<dbReference type="EMBL" id="BARS01036801">
    <property type="protein sequence ID" value="GAG19052.1"/>
    <property type="molecule type" value="Genomic_DNA"/>
</dbReference>
<comment type="caution">
    <text evidence="5">The sequence shown here is derived from an EMBL/GenBank/DDBJ whole genome shotgun (WGS) entry which is preliminary data.</text>
</comment>
<dbReference type="SUPFAM" id="SSF109998">
    <property type="entry name" value="Triger factor/SurA peptide-binding domain-like"/>
    <property type="match status" value="1"/>
</dbReference>
<feature type="region of interest" description="Disordered" evidence="3">
    <location>
        <begin position="32"/>
        <end position="53"/>
    </location>
</feature>
<dbReference type="Gene3D" id="1.10.3120.10">
    <property type="entry name" value="Trigger factor, C-terminal domain"/>
    <property type="match status" value="1"/>
</dbReference>
<feature type="compositionally biased region" description="Basic and acidic residues" evidence="3">
    <location>
        <begin position="37"/>
        <end position="53"/>
    </location>
</feature>
<evidence type="ECO:0000256" key="2">
    <source>
        <dbReference type="ARBA" id="ARBA00023235"/>
    </source>
</evidence>
<feature type="domain" description="Trigger factor C-terminal" evidence="4">
    <location>
        <begin position="40"/>
        <end position="185"/>
    </location>
</feature>
<organism evidence="5">
    <name type="scientific">marine sediment metagenome</name>
    <dbReference type="NCBI Taxonomy" id="412755"/>
    <lineage>
        <taxon>unclassified sequences</taxon>
        <taxon>metagenomes</taxon>
        <taxon>ecological metagenomes</taxon>
    </lineage>
</organism>
<dbReference type="AlphaFoldDB" id="X0W723"/>
<dbReference type="GO" id="GO:0006457">
    <property type="term" value="P:protein folding"/>
    <property type="evidence" value="ECO:0007669"/>
    <property type="project" value="InterPro"/>
</dbReference>
<proteinExistence type="predicted"/>